<dbReference type="Gene3D" id="3.40.50.720">
    <property type="entry name" value="NAD(P)-binding Rossmann-like Domain"/>
    <property type="match status" value="1"/>
</dbReference>
<dbReference type="Gene3D" id="3.30.70.1450">
    <property type="entry name" value="Regulator of K+ conductance, C-terminal domain"/>
    <property type="match status" value="1"/>
</dbReference>
<reference evidence="3 4" key="1">
    <citation type="submission" date="2019-02" db="EMBL/GenBank/DDBJ databases">
        <title>Deep-cultivation of Planctomycetes and their phenomic and genomic characterization uncovers novel biology.</title>
        <authorList>
            <person name="Wiegand S."/>
            <person name="Jogler M."/>
            <person name="Boedeker C."/>
            <person name="Pinto D."/>
            <person name="Vollmers J."/>
            <person name="Rivas-Marin E."/>
            <person name="Kohn T."/>
            <person name="Peeters S.H."/>
            <person name="Heuer A."/>
            <person name="Rast P."/>
            <person name="Oberbeckmann S."/>
            <person name="Bunk B."/>
            <person name="Jeske O."/>
            <person name="Meyerdierks A."/>
            <person name="Storesund J.E."/>
            <person name="Kallscheuer N."/>
            <person name="Luecker S."/>
            <person name="Lage O.M."/>
            <person name="Pohl T."/>
            <person name="Merkel B.J."/>
            <person name="Hornburger P."/>
            <person name="Mueller R.-W."/>
            <person name="Bruemmer F."/>
            <person name="Labrenz M."/>
            <person name="Spormann A.M."/>
            <person name="Op den Camp H."/>
            <person name="Overmann J."/>
            <person name="Amann R."/>
            <person name="Jetten M.S.M."/>
            <person name="Mascher T."/>
            <person name="Medema M.H."/>
            <person name="Devos D.P."/>
            <person name="Kaster A.-K."/>
            <person name="Ovreas L."/>
            <person name="Rohde M."/>
            <person name="Galperin M.Y."/>
            <person name="Jogler C."/>
        </authorList>
    </citation>
    <scope>NUCLEOTIDE SEQUENCE [LARGE SCALE GENOMIC DNA]</scope>
    <source>
        <strain evidence="3 4">Pla175</strain>
    </source>
</reference>
<evidence type="ECO:0000259" key="1">
    <source>
        <dbReference type="PROSITE" id="PS51201"/>
    </source>
</evidence>
<dbReference type="SUPFAM" id="SSF116726">
    <property type="entry name" value="TrkA C-terminal domain-like"/>
    <property type="match status" value="1"/>
</dbReference>
<dbReference type="Pfam" id="PF02254">
    <property type="entry name" value="TrkA_N"/>
    <property type="match status" value="1"/>
</dbReference>
<accession>A0A518DH92</accession>
<dbReference type="GO" id="GO:0006813">
    <property type="term" value="P:potassium ion transport"/>
    <property type="evidence" value="ECO:0007669"/>
    <property type="project" value="InterPro"/>
</dbReference>
<dbReference type="InterPro" id="IPR036721">
    <property type="entry name" value="RCK_C_sf"/>
</dbReference>
<dbReference type="InterPro" id="IPR036291">
    <property type="entry name" value="NAD(P)-bd_dom_sf"/>
</dbReference>
<keyword evidence="4" id="KW-1185">Reference proteome</keyword>
<dbReference type="InterPro" id="IPR006037">
    <property type="entry name" value="RCK_C"/>
</dbReference>
<dbReference type="InterPro" id="IPR003148">
    <property type="entry name" value="RCK_N"/>
</dbReference>
<dbReference type="SUPFAM" id="SSF51735">
    <property type="entry name" value="NAD(P)-binding Rossmann-fold domains"/>
    <property type="match status" value="1"/>
</dbReference>
<dbReference type="Pfam" id="PF02080">
    <property type="entry name" value="TrkA_C"/>
    <property type="match status" value="1"/>
</dbReference>
<protein>
    <submittedName>
        <fullName evidence="3">Ktr system potassium uptake protein A</fullName>
    </submittedName>
</protein>
<name>A0A518DH92_9BACT</name>
<dbReference type="AlphaFoldDB" id="A0A518DH92"/>
<dbReference type="OrthoDB" id="9776294at2"/>
<evidence type="ECO:0000313" key="3">
    <source>
        <dbReference type="EMBL" id="QDU90843.1"/>
    </source>
</evidence>
<dbReference type="PANTHER" id="PTHR43833:SF7">
    <property type="entry name" value="KTR SYSTEM POTASSIUM UPTAKE PROTEIN C"/>
    <property type="match status" value="1"/>
</dbReference>
<dbReference type="GO" id="GO:0008324">
    <property type="term" value="F:monoatomic cation transmembrane transporter activity"/>
    <property type="evidence" value="ECO:0007669"/>
    <property type="project" value="InterPro"/>
</dbReference>
<sequence length="221" mass="24311">MAEYKHFVVIGLGSFGSALARRLSEHGGRVTGMDQSEDRVESLKDALYEAVIGDAREAETLAHLPIATASAVFISMGEDITQSLLATLHAKELKARQIIVKGVTEEHGRILKALGVDRVIFPETEIARQLADRITFPNVIDWLPIDPEYSFLEIAVPDSYAGKTLQEIQVRKKFNVWVVGVKDALTGKLAMFPDGQYTLSADQVLLVVGKQVDVSKMADFK</sequence>
<dbReference type="PROSITE" id="PS51202">
    <property type="entry name" value="RCK_C"/>
    <property type="match status" value="1"/>
</dbReference>
<dbReference type="EMBL" id="CP036291">
    <property type="protein sequence ID" value="QDU90843.1"/>
    <property type="molecule type" value="Genomic_DNA"/>
</dbReference>
<feature type="domain" description="RCK C-terminal" evidence="2">
    <location>
        <begin position="137"/>
        <end position="221"/>
    </location>
</feature>
<organism evidence="3 4">
    <name type="scientific">Pirellulimonas nuda</name>
    <dbReference type="NCBI Taxonomy" id="2528009"/>
    <lineage>
        <taxon>Bacteria</taxon>
        <taxon>Pseudomonadati</taxon>
        <taxon>Planctomycetota</taxon>
        <taxon>Planctomycetia</taxon>
        <taxon>Pirellulales</taxon>
        <taxon>Lacipirellulaceae</taxon>
        <taxon>Pirellulimonas</taxon>
    </lineage>
</organism>
<proteinExistence type="predicted"/>
<dbReference type="KEGG" id="pnd:Pla175_42560"/>
<feature type="domain" description="RCK N-terminal" evidence="1">
    <location>
        <begin position="4"/>
        <end position="120"/>
    </location>
</feature>
<gene>
    <name evidence="3" type="primary">ktrA</name>
    <name evidence="3" type="ORF">Pla175_42560</name>
</gene>
<dbReference type="RefSeq" id="WP_145290143.1">
    <property type="nucleotide sequence ID" value="NZ_CP036291.1"/>
</dbReference>
<dbReference type="PROSITE" id="PS51201">
    <property type="entry name" value="RCK_N"/>
    <property type="match status" value="1"/>
</dbReference>
<dbReference type="Proteomes" id="UP000317429">
    <property type="component" value="Chromosome"/>
</dbReference>
<evidence type="ECO:0000259" key="2">
    <source>
        <dbReference type="PROSITE" id="PS51202"/>
    </source>
</evidence>
<dbReference type="InterPro" id="IPR050721">
    <property type="entry name" value="Trk_Ktr_HKT_K-transport"/>
</dbReference>
<evidence type="ECO:0000313" key="4">
    <source>
        <dbReference type="Proteomes" id="UP000317429"/>
    </source>
</evidence>
<dbReference type="PANTHER" id="PTHR43833">
    <property type="entry name" value="POTASSIUM CHANNEL PROTEIN 2-RELATED-RELATED"/>
    <property type="match status" value="1"/>
</dbReference>